<dbReference type="InterPro" id="IPR059100">
    <property type="entry name" value="TSP3_bac"/>
</dbReference>
<evidence type="ECO:0000256" key="1">
    <source>
        <dbReference type="ARBA" id="ARBA00004613"/>
    </source>
</evidence>
<dbReference type="PANTHER" id="PTHR37467">
    <property type="entry name" value="EXPORTED CALCIUM-BINDING GLYCOPROTEIN-RELATED"/>
    <property type="match status" value="1"/>
</dbReference>
<feature type="transmembrane region" description="Helical" evidence="6">
    <location>
        <begin position="59"/>
        <end position="86"/>
    </location>
</feature>
<dbReference type="Pfam" id="PF18884">
    <property type="entry name" value="TSP3_bac"/>
    <property type="match status" value="3"/>
</dbReference>
<sequence>MFDDPKSEQNLQQAPVTNNEEVKPQSENLQPVVGAEPLAQPEQQFDYQAPITKKSSSKIILIVVLIFLFLVVAAGAFSVFGTGLFVSDNSDPIDDTNTANNSDIEATTPTDSDLSVTIPATDDTQVDVDLDTDGDGLKDNEETLFNTNPLKADTDDDGLSDYQEIQLYETNPLKVDTDGDTYPDGEEVKNGYNPNGPGKLLNL</sequence>
<comment type="subcellular location">
    <subcellularLocation>
        <location evidence="1">Secreted</location>
    </subcellularLocation>
</comment>
<organism evidence="7 8">
    <name type="scientific">Candidatus Falkowbacteria bacterium RIFOXYC2_FULL_36_12</name>
    <dbReference type="NCBI Taxonomy" id="1798002"/>
    <lineage>
        <taxon>Bacteria</taxon>
        <taxon>Candidatus Falkowiibacteriota</taxon>
    </lineage>
</organism>
<evidence type="ECO:0000313" key="8">
    <source>
        <dbReference type="Proteomes" id="UP000179001"/>
    </source>
</evidence>
<reference evidence="7 8" key="1">
    <citation type="journal article" date="2016" name="Nat. Commun.">
        <title>Thousands of microbial genomes shed light on interconnected biogeochemical processes in an aquifer system.</title>
        <authorList>
            <person name="Anantharaman K."/>
            <person name="Brown C.T."/>
            <person name="Hug L.A."/>
            <person name="Sharon I."/>
            <person name="Castelle C.J."/>
            <person name="Probst A.J."/>
            <person name="Thomas B.C."/>
            <person name="Singh A."/>
            <person name="Wilkins M.J."/>
            <person name="Karaoz U."/>
            <person name="Brodie E.L."/>
            <person name="Williams K.H."/>
            <person name="Hubbard S.S."/>
            <person name="Banfield J.F."/>
        </authorList>
    </citation>
    <scope>NUCLEOTIDE SEQUENCE [LARGE SCALE GENOMIC DNA]</scope>
</reference>
<proteinExistence type="predicted"/>
<name>A0A1F5SYS8_9BACT</name>
<keyword evidence="6" id="KW-0472">Membrane</keyword>
<keyword evidence="6" id="KW-1133">Transmembrane helix</keyword>
<dbReference type="AlphaFoldDB" id="A0A1F5SYS8"/>
<evidence type="ECO:0000313" key="7">
    <source>
        <dbReference type="EMBL" id="OGF31877.1"/>
    </source>
</evidence>
<dbReference type="PANTHER" id="PTHR37467:SF1">
    <property type="entry name" value="EXPORTED CALCIUM-BINDING GLYCOPROTEIN"/>
    <property type="match status" value="1"/>
</dbReference>
<evidence type="ECO:0000256" key="6">
    <source>
        <dbReference type="SAM" id="Phobius"/>
    </source>
</evidence>
<dbReference type="Proteomes" id="UP000179001">
    <property type="component" value="Unassembled WGS sequence"/>
</dbReference>
<accession>A0A1F5SYS8</accession>
<evidence type="ECO:0000256" key="2">
    <source>
        <dbReference type="ARBA" id="ARBA00022525"/>
    </source>
</evidence>
<feature type="region of interest" description="Disordered" evidence="5">
    <location>
        <begin position="139"/>
        <end position="158"/>
    </location>
</feature>
<keyword evidence="3" id="KW-0732">Signal</keyword>
<feature type="compositionally biased region" description="Polar residues" evidence="5">
    <location>
        <begin position="8"/>
        <end position="29"/>
    </location>
</feature>
<evidence type="ECO:0000256" key="5">
    <source>
        <dbReference type="SAM" id="MobiDB-lite"/>
    </source>
</evidence>
<dbReference type="InterPro" id="IPR053180">
    <property type="entry name" value="Ca-binding_acidic-repeat"/>
</dbReference>
<gene>
    <name evidence="7" type="ORF">A2478_05335</name>
</gene>
<evidence type="ECO:0000256" key="3">
    <source>
        <dbReference type="ARBA" id="ARBA00022729"/>
    </source>
</evidence>
<feature type="region of interest" description="Disordered" evidence="5">
    <location>
        <begin position="174"/>
        <end position="203"/>
    </location>
</feature>
<comment type="caution">
    <text evidence="7">The sequence shown here is derived from an EMBL/GenBank/DDBJ whole genome shotgun (WGS) entry which is preliminary data.</text>
</comment>
<keyword evidence="6" id="KW-0812">Transmembrane</keyword>
<protein>
    <submittedName>
        <fullName evidence="7">Uncharacterized protein</fullName>
    </submittedName>
</protein>
<feature type="region of interest" description="Disordered" evidence="5">
    <location>
        <begin position="1"/>
        <end position="33"/>
    </location>
</feature>
<dbReference type="STRING" id="1798002.A2478_05335"/>
<evidence type="ECO:0000256" key="4">
    <source>
        <dbReference type="ARBA" id="ARBA00022837"/>
    </source>
</evidence>
<keyword evidence="4" id="KW-0106">Calcium</keyword>
<keyword evidence="2" id="KW-0964">Secreted</keyword>
<dbReference type="EMBL" id="MFGJ01000007">
    <property type="protein sequence ID" value="OGF31877.1"/>
    <property type="molecule type" value="Genomic_DNA"/>
</dbReference>